<dbReference type="EMBL" id="BPQG01000080">
    <property type="protein sequence ID" value="GJD46519.1"/>
    <property type="molecule type" value="Genomic_DNA"/>
</dbReference>
<evidence type="ECO:0000313" key="4">
    <source>
        <dbReference type="Proteomes" id="UP001055117"/>
    </source>
</evidence>
<feature type="chain" id="PRO_5046731544" evidence="2">
    <location>
        <begin position="29"/>
        <end position="75"/>
    </location>
</feature>
<name>A0ABQ4QP50_9HYPH</name>
<protein>
    <submittedName>
        <fullName evidence="3">Uncharacterized protein</fullName>
    </submittedName>
</protein>
<evidence type="ECO:0000256" key="1">
    <source>
        <dbReference type="SAM" id="MobiDB-lite"/>
    </source>
</evidence>
<feature type="signal peptide" evidence="2">
    <location>
        <begin position="1"/>
        <end position="28"/>
    </location>
</feature>
<evidence type="ECO:0000313" key="3">
    <source>
        <dbReference type="EMBL" id="GJD46519.1"/>
    </source>
</evidence>
<reference evidence="3 4" key="1">
    <citation type="journal article" date="2021" name="Front. Microbiol.">
        <title>Comprehensive Comparative Genomics and Phenotyping of Methylobacterium Species.</title>
        <authorList>
            <person name="Alessa O."/>
            <person name="Ogura Y."/>
            <person name="Fujitani Y."/>
            <person name="Takami H."/>
            <person name="Hayashi T."/>
            <person name="Sahin N."/>
            <person name="Tani A."/>
        </authorList>
    </citation>
    <scope>NUCLEOTIDE SEQUENCE [LARGE SCALE GENOMIC DNA]</scope>
    <source>
        <strain evidence="3 4">DSM 23679</strain>
    </source>
</reference>
<proteinExistence type="predicted"/>
<evidence type="ECO:0000256" key="2">
    <source>
        <dbReference type="SAM" id="SignalP"/>
    </source>
</evidence>
<feature type="compositionally biased region" description="Low complexity" evidence="1">
    <location>
        <begin position="53"/>
        <end position="65"/>
    </location>
</feature>
<dbReference type="Proteomes" id="UP001055117">
    <property type="component" value="Unassembled WGS sequence"/>
</dbReference>
<gene>
    <name evidence="3" type="ORF">AFCDBAGC_4401</name>
</gene>
<feature type="compositionally biased region" description="Basic and acidic residues" evidence="1">
    <location>
        <begin position="66"/>
        <end position="75"/>
    </location>
</feature>
<sequence>MPHPTKTIVAATLAVGLMALLTPRAATAQERIILETIGAVRMVRFEEVRGANPELRPAPAAPARDPAAERPVKAR</sequence>
<comment type="caution">
    <text evidence="3">The sequence shown here is derived from an EMBL/GenBank/DDBJ whole genome shotgun (WGS) entry which is preliminary data.</text>
</comment>
<organism evidence="3 4">
    <name type="scientific">Methylobacterium cerastii</name>
    <dbReference type="NCBI Taxonomy" id="932741"/>
    <lineage>
        <taxon>Bacteria</taxon>
        <taxon>Pseudomonadati</taxon>
        <taxon>Pseudomonadota</taxon>
        <taxon>Alphaproteobacteria</taxon>
        <taxon>Hyphomicrobiales</taxon>
        <taxon>Methylobacteriaceae</taxon>
        <taxon>Methylobacterium</taxon>
    </lineage>
</organism>
<dbReference type="RefSeq" id="WP_147764698.1">
    <property type="nucleotide sequence ID" value="NZ_BPQG01000080.1"/>
</dbReference>
<keyword evidence="4" id="KW-1185">Reference proteome</keyword>
<feature type="region of interest" description="Disordered" evidence="1">
    <location>
        <begin position="51"/>
        <end position="75"/>
    </location>
</feature>
<accession>A0ABQ4QP50</accession>
<keyword evidence="2" id="KW-0732">Signal</keyword>